<dbReference type="RefSeq" id="WP_015789977.1">
    <property type="nucleotide sequence ID" value="NC_013158.1"/>
</dbReference>
<dbReference type="eggNOG" id="arCOG00895">
    <property type="taxonomic scope" value="Archaea"/>
</dbReference>
<gene>
    <name evidence="2" type="ordered locus">Huta_2240</name>
</gene>
<dbReference type="PANTHER" id="PTHR48090">
    <property type="entry name" value="UNDECAPRENYL-PHOSPHATE 4-DEOXY-4-FORMAMIDO-L-ARABINOSE TRANSFERASE-RELATED"/>
    <property type="match status" value="1"/>
</dbReference>
<dbReference type="AlphaFoldDB" id="C7NUZ5"/>
<dbReference type="Pfam" id="PF00535">
    <property type="entry name" value="Glycos_transf_2"/>
    <property type="match status" value="1"/>
</dbReference>
<keyword evidence="3" id="KW-1185">Reference proteome</keyword>
<dbReference type="InterPro" id="IPR001173">
    <property type="entry name" value="Glyco_trans_2-like"/>
</dbReference>
<accession>C7NUZ5</accession>
<dbReference type="KEGG" id="hut:Huta_2240"/>
<protein>
    <submittedName>
        <fullName evidence="2">Glycosyl transferase family 2</fullName>
    </submittedName>
</protein>
<name>C7NUZ5_HALUD</name>
<dbReference type="OrthoDB" id="11098at2157"/>
<evidence type="ECO:0000313" key="2">
    <source>
        <dbReference type="EMBL" id="ACV12407.1"/>
    </source>
</evidence>
<evidence type="ECO:0000313" key="3">
    <source>
        <dbReference type="Proteomes" id="UP000002071"/>
    </source>
</evidence>
<dbReference type="SUPFAM" id="SSF53448">
    <property type="entry name" value="Nucleotide-diphospho-sugar transferases"/>
    <property type="match status" value="1"/>
</dbReference>
<dbReference type="GeneID" id="8384534"/>
<evidence type="ECO:0000259" key="1">
    <source>
        <dbReference type="Pfam" id="PF00535"/>
    </source>
</evidence>
<dbReference type="CDD" id="cd04179">
    <property type="entry name" value="DPM_DPG-synthase_like"/>
    <property type="match status" value="1"/>
</dbReference>
<reference evidence="2 3" key="1">
    <citation type="journal article" date="2009" name="Stand. Genomic Sci.">
        <title>Complete genome sequence of Halorhabdus utahensis type strain (AX-2).</title>
        <authorList>
            <person name="Anderson I."/>
            <person name="Tindall B.J."/>
            <person name="Pomrenke H."/>
            <person name="Goker M."/>
            <person name="Lapidus A."/>
            <person name="Nolan M."/>
            <person name="Copeland A."/>
            <person name="Glavina Del Rio T."/>
            <person name="Chen F."/>
            <person name="Tice H."/>
            <person name="Cheng J.F."/>
            <person name="Lucas S."/>
            <person name="Chertkov O."/>
            <person name="Bruce D."/>
            <person name="Brettin T."/>
            <person name="Detter J.C."/>
            <person name="Han C."/>
            <person name="Goodwin L."/>
            <person name="Land M."/>
            <person name="Hauser L."/>
            <person name="Chang Y.J."/>
            <person name="Jeffries C.D."/>
            <person name="Pitluck S."/>
            <person name="Pati A."/>
            <person name="Mavromatis K."/>
            <person name="Ivanova N."/>
            <person name="Ovchinnikova G."/>
            <person name="Chen A."/>
            <person name="Palaniappan K."/>
            <person name="Chain P."/>
            <person name="Rohde M."/>
            <person name="Bristow J."/>
            <person name="Eisen J.A."/>
            <person name="Markowitz V."/>
            <person name="Hugenholtz P."/>
            <person name="Kyrpides N.C."/>
            <person name="Klenk H.P."/>
        </authorList>
    </citation>
    <scope>NUCLEOTIDE SEQUENCE [LARGE SCALE GENOMIC DNA]</scope>
    <source>
        <strain evidence="3">DSM 12940 / JCM 11049 / AX-2</strain>
    </source>
</reference>
<sequence>MRTVAVIPAYNERETIESVVDGTSRHVEEVVVVDDGSTDGTPQLAREAGATVIEHVFNTGVGGAVRTGYRYAIRNDFDFVVQVDADGQHDPEEIPRLLSVAEDADMVIGSRYLNESFQEYSWLRDLGIRSFTAVVNVLGGVDVTDVTSGFRVYRVTALERLLHRSDKHWAVEQTLEAARRDLDIREVSIAMPTRETGSSQFTVETFALYPLRMTDAILRVLLFRES</sequence>
<feature type="domain" description="Glycosyltransferase 2-like" evidence="1">
    <location>
        <begin position="6"/>
        <end position="161"/>
    </location>
</feature>
<dbReference type="GO" id="GO:0016740">
    <property type="term" value="F:transferase activity"/>
    <property type="evidence" value="ECO:0007669"/>
    <property type="project" value="UniProtKB-KW"/>
</dbReference>
<dbReference type="PANTHER" id="PTHR48090:SF7">
    <property type="entry name" value="RFBJ PROTEIN"/>
    <property type="match status" value="1"/>
</dbReference>
<dbReference type="InterPro" id="IPR029044">
    <property type="entry name" value="Nucleotide-diphossugar_trans"/>
</dbReference>
<dbReference type="EMBL" id="CP001687">
    <property type="protein sequence ID" value="ACV12407.1"/>
    <property type="molecule type" value="Genomic_DNA"/>
</dbReference>
<dbReference type="CAZy" id="GT2">
    <property type="family name" value="Glycosyltransferase Family 2"/>
</dbReference>
<keyword evidence="2" id="KW-0808">Transferase</keyword>
<dbReference type="HOGENOM" id="CLU_033536_7_4_2"/>
<dbReference type="Gene3D" id="3.90.550.10">
    <property type="entry name" value="Spore Coat Polysaccharide Biosynthesis Protein SpsA, Chain A"/>
    <property type="match status" value="1"/>
</dbReference>
<dbReference type="Proteomes" id="UP000002071">
    <property type="component" value="Chromosome"/>
</dbReference>
<dbReference type="InterPro" id="IPR050256">
    <property type="entry name" value="Glycosyltransferase_2"/>
</dbReference>
<dbReference type="STRING" id="519442.Huta_2240"/>
<organism evidence="2 3">
    <name type="scientific">Halorhabdus utahensis (strain DSM 12940 / JCM 11049 / AX-2)</name>
    <dbReference type="NCBI Taxonomy" id="519442"/>
    <lineage>
        <taxon>Archaea</taxon>
        <taxon>Methanobacteriati</taxon>
        <taxon>Methanobacteriota</taxon>
        <taxon>Stenosarchaea group</taxon>
        <taxon>Halobacteria</taxon>
        <taxon>Halobacteriales</taxon>
        <taxon>Haloarculaceae</taxon>
        <taxon>Halorhabdus</taxon>
    </lineage>
</organism>
<proteinExistence type="predicted"/>